<evidence type="ECO:0000256" key="7">
    <source>
        <dbReference type="ARBA" id="ARBA00023004"/>
    </source>
</evidence>
<feature type="binding site" evidence="9">
    <location>
        <begin position="66"/>
        <end position="67"/>
    </location>
    <ligand>
        <name>pyridoxal 5'-phosphate</name>
        <dbReference type="ChEBI" id="CHEBI:597326"/>
    </ligand>
</feature>
<comment type="cofactor">
    <cofactor evidence="1 9 10">
        <name>pyridoxal 5'-phosphate</name>
        <dbReference type="ChEBI" id="CHEBI:597326"/>
    </cofactor>
</comment>
<dbReference type="PIRSF" id="PIRSF005572">
    <property type="entry name" value="NifS"/>
    <property type="match status" value="1"/>
</dbReference>
<comment type="subcellular location">
    <subcellularLocation>
        <location evidence="9">Cytoplasm</location>
    </subcellularLocation>
</comment>
<dbReference type="GO" id="GO:0006520">
    <property type="term" value="P:amino acid metabolic process"/>
    <property type="evidence" value="ECO:0007669"/>
    <property type="project" value="InterPro"/>
</dbReference>
<feature type="active site" description="Cysteine persulfide intermediate" evidence="9">
    <location>
        <position position="319"/>
    </location>
</feature>
<dbReference type="GO" id="GO:0030170">
    <property type="term" value="F:pyridoxal phosphate binding"/>
    <property type="evidence" value="ECO:0007669"/>
    <property type="project" value="UniProtKB-UniRule"/>
</dbReference>
<dbReference type="InterPro" id="IPR010240">
    <property type="entry name" value="Cys_deSase_IscS"/>
</dbReference>
<organism evidence="12 13">
    <name type="scientific">Methanorbis furvi</name>
    <dbReference type="NCBI Taxonomy" id="3028299"/>
    <lineage>
        <taxon>Archaea</taxon>
        <taxon>Methanobacteriati</taxon>
        <taxon>Methanobacteriota</taxon>
        <taxon>Stenosarchaea group</taxon>
        <taxon>Methanomicrobia</taxon>
        <taxon>Methanomicrobiales</taxon>
        <taxon>Methanocorpusculaceae</taxon>
        <taxon>Methanorbis</taxon>
    </lineage>
</organism>
<evidence type="ECO:0000256" key="2">
    <source>
        <dbReference type="ARBA" id="ARBA00006490"/>
    </source>
</evidence>
<dbReference type="InterPro" id="IPR016454">
    <property type="entry name" value="Cysteine_dSase"/>
</dbReference>
<comment type="caution">
    <text evidence="12">The sequence shown here is derived from an EMBL/GenBank/DDBJ whole genome shotgun (WGS) entry which is preliminary data.</text>
</comment>
<reference evidence="12" key="1">
    <citation type="submission" date="2023-06" db="EMBL/GenBank/DDBJ databases">
        <title>Genome sequence of Methancorpusculaceae sp. Ag1.</title>
        <authorList>
            <person name="Protasov E."/>
            <person name="Platt K."/>
            <person name="Poehlein A."/>
            <person name="Daniel R."/>
            <person name="Brune A."/>
        </authorList>
    </citation>
    <scope>NUCLEOTIDE SEQUENCE</scope>
    <source>
        <strain evidence="12">Ag1</strain>
    </source>
</reference>
<keyword evidence="9" id="KW-0001">2Fe-2S</keyword>
<dbReference type="InterPro" id="IPR015421">
    <property type="entry name" value="PyrdxlP-dep_Trfase_major"/>
</dbReference>
<dbReference type="EMBL" id="JAWDKA010000008">
    <property type="protein sequence ID" value="MDV0442313.1"/>
    <property type="molecule type" value="Genomic_DNA"/>
</dbReference>
<evidence type="ECO:0000256" key="9">
    <source>
        <dbReference type="HAMAP-Rule" id="MF_00331"/>
    </source>
</evidence>
<feature type="domain" description="Aminotransferase class V" evidence="11">
    <location>
        <begin position="2"/>
        <end position="359"/>
    </location>
</feature>
<sequence>MDHAATTYAAPEIVAEMLPYFSEKFGNPSSVYNIGQENKTAVDAARAKVAAAINAEPNEIYFTAGGSESDNWVLKGVAFANSRKGKHIITTAIEHHAILHAGEWLQSQGFDVTYLPVDKFGMVSPADVEKAIRPDTILISVMYANNEVGTIQPIKEIGSIAKAHNIYFHTDAVQAVGHVPIDVKAEHIDMLSLSGHKFYGPKGVGALYIRKGVRIQNLIHGGAQESKHRAGTENVPGIVGLGAAIERAVQKMPTEAPRLAKMRDKLATELLKIPASHLNGHPTQRLPNNVNITFEYIEGEGILLLLNMFGICASTGSACNSASLEPSHVLTAMGVPHEISHGSVRLTVGELNTDEDVNYVLEKLPEAIHKLRSMSPLTPKELK</sequence>
<evidence type="ECO:0000256" key="4">
    <source>
        <dbReference type="ARBA" id="ARBA00022679"/>
    </source>
</evidence>
<dbReference type="PANTHER" id="PTHR11601:SF34">
    <property type="entry name" value="CYSTEINE DESULFURASE"/>
    <property type="match status" value="1"/>
</dbReference>
<dbReference type="Proteomes" id="UP001273136">
    <property type="component" value="Unassembled WGS sequence"/>
</dbReference>
<dbReference type="GO" id="GO:0051537">
    <property type="term" value="F:2 iron, 2 sulfur cluster binding"/>
    <property type="evidence" value="ECO:0007669"/>
    <property type="project" value="UniProtKB-UniRule"/>
</dbReference>
<dbReference type="HAMAP" id="MF_00331">
    <property type="entry name" value="Cys_desulf_IscS"/>
    <property type="match status" value="1"/>
</dbReference>
<dbReference type="GO" id="GO:0044571">
    <property type="term" value="P:[2Fe-2S] cluster assembly"/>
    <property type="evidence" value="ECO:0007669"/>
    <property type="project" value="UniProtKB-UniRule"/>
</dbReference>
<dbReference type="InterPro" id="IPR020578">
    <property type="entry name" value="Aminotrans_V_PyrdxlP_BS"/>
</dbReference>
<dbReference type="RefSeq" id="WP_338094758.1">
    <property type="nucleotide sequence ID" value="NZ_JAWDKA010000008.1"/>
</dbReference>
<comment type="subunit">
    <text evidence="9">Homodimer. Forms a heterotetramer with IscU, interacts with other sulfur acceptors.</text>
</comment>
<keyword evidence="13" id="KW-1185">Reference proteome</keyword>
<dbReference type="EC" id="2.8.1.7" evidence="9"/>
<protein>
    <recommendedName>
        <fullName evidence="9">Cysteine desulfurase IscS</fullName>
        <ecNumber evidence="9">2.8.1.7</ecNumber>
    </recommendedName>
</protein>
<feature type="binding site" evidence="9">
    <location>
        <begin position="194"/>
        <end position="196"/>
    </location>
    <ligand>
        <name>pyridoxal 5'-phosphate</name>
        <dbReference type="ChEBI" id="CHEBI:597326"/>
    </ligand>
</feature>
<dbReference type="SUPFAM" id="SSF53383">
    <property type="entry name" value="PLP-dependent transferases"/>
    <property type="match status" value="1"/>
</dbReference>
<evidence type="ECO:0000313" key="13">
    <source>
        <dbReference type="Proteomes" id="UP001273136"/>
    </source>
</evidence>
<keyword evidence="7 9" id="KW-0408">Iron</keyword>
<keyword evidence="8 9" id="KW-0411">Iron-sulfur</keyword>
<dbReference type="Pfam" id="PF00266">
    <property type="entry name" value="Aminotran_5"/>
    <property type="match status" value="1"/>
</dbReference>
<comment type="similarity">
    <text evidence="2 9">Belongs to the class-V pyridoxal-phosphate-dependent aminotransferase family. NifS/IscS subfamily.</text>
</comment>
<dbReference type="NCBIfam" id="NF002806">
    <property type="entry name" value="PRK02948.1"/>
    <property type="match status" value="1"/>
</dbReference>
<feature type="binding site" evidence="9">
    <location>
        <position position="232"/>
    </location>
    <ligand>
        <name>pyridoxal 5'-phosphate</name>
        <dbReference type="ChEBI" id="CHEBI:597326"/>
    </ligand>
</feature>
<dbReference type="InterPro" id="IPR000192">
    <property type="entry name" value="Aminotrans_V_dom"/>
</dbReference>
<evidence type="ECO:0000256" key="5">
    <source>
        <dbReference type="ARBA" id="ARBA00022723"/>
    </source>
</evidence>
<dbReference type="AlphaFoldDB" id="A0AAE4MEJ7"/>
<keyword evidence="6 9" id="KW-0663">Pyridoxal phosphate</keyword>
<keyword evidence="5 9" id="KW-0479">Metal-binding</keyword>
<dbReference type="PROSITE" id="PS00595">
    <property type="entry name" value="AA_TRANSFER_CLASS_5"/>
    <property type="match status" value="1"/>
</dbReference>
<comment type="catalytic activity">
    <reaction evidence="9">
        <text>(sulfur carrier)-H + L-cysteine = (sulfur carrier)-SH + L-alanine</text>
        <dbReference type="Rhea" id="RHEA:43892"/>
        <dbReference type="Rhea" id="RHEA-COMP:14737"/>
        <dbReference type="Rhea" id="RHEA-COMP:14739"/>
        <dbReference type="ChEBI" id="CHEBI:29917"/>
        <dbReference type="ChEBI" id="CHEBI:35235"/>
        <dbReference type="ChEBI" id="CHEBI:57972"/>
        <dbReference type="ChEBI" id="CHEBI:64428"/>
        <dbReference type="EC" id="2.8.1.7"/>
    </reaction>
</comment>
<dbReference type="InterPro" id="IPR017772">
    <property type="entry name" value="Cys_deSase_NifS_bac/arc"/>
</dbReference>
<comment type="pathway">
    <text evidence="9">Cofactor biosynthesis; iron-sulfur cluster biosynthesis.</text>
</comment>
<feature type="binding site" evidence="9">
    <location>
        <position position="146"/>
    </location>
    <ligand>
        <name>pyridoxal 5'-phosphate</name>
        <dbReference type="ChEBI" id="CHEBI:597326"/>
    </ligand>
</feature>
<evidence type="ECO:0000256" key="3">
    <source>
        <dbReference type="ARBA" id="ARBA00022490"/>
    </source>
</evidence>
<proteinExistence type="inferred from homology"/>
<comment type="miscellaneous">
    <text evidence="9">In Archaea the pyridoxal phosphate cofactor is not covalently bound to Lys but ligated by other amino acids.</text>
</comment>
<dbReference type="Gene3D" id="3.40.640.10">
    <property type="entry name" value="Type I PLP-dependent aspartate aminotransferase-like (Major domain)"/>
    <property type="match status" value="1"/>
</dbReference>
<dbReference type="Gene3D" id="3.90.1150.10">
    <property type="entry name" value="Aspartate Aminotransferase, domain 1"/>
    <property type="match status" value="1"/>
</dbReference>
<dbReference type="FunFam" id="3.40.640.10:FF:000084">
    <property type="entry name" value="IscS-like cysteine desulfurase"/>
    <property type="match status" value="1"/>
</dbReference>
<name>A0AAE4MEJ7_9EURY</name>
<keyword evidence="4 9" id="KW-0808">Transferase</keyword>
<evidence type="ECO:0000256" key="1">
    <source>
        <dbReference type="ARBA" id="ARBA00001933"/>
    </source>
</evidence>
<evidence type="ECO:0000256" key="10">
    <source>
        <dbReference type="RuleBase" id="RU004504"/>
    </source>
</evidence>
<dbReference type="GO" id="GO:1990221">
    <property type="term" value="C:L-cysteine desulfurase complex"/>
    <property type="evidence" value="ECO:0007669"/>
    <property type="project" value="UniProtKB-ARBA"/>
</dbReference>
<dbReference type="PANTHER" id="PTHR11601">
    <property type="entry name" value="CYSTEINE DESULFURYLASE FAMILY MEMBER"/>
    <property type="match status" value="1"/>
</dbReference>
<keyword evidence="3 9" id="KW-0963">Cytoplasm</keyword>
<dbReference type="NCBIfam" id="TIGR03402">
    <property type="entry name" value="FeS_nifS"/>
    <property type="match status" value="1"/>
</dbReference>
<gene>
    <name evidence="9 12" type="primary">iscS</name>
    <name evidence="12" type="ORF">McpAg1_15470</name>
</gene>
<dbReference type="GO" id="GO:0031071">
    <property type="term" value="F:cysteine desulfurase activity"/>
    <property type="evidence" value="ECO:0007669"/>
    <property type="project" value="UniProtKB-UniRule"/>
</dbReference>
<dbReference type="InterPro" id="IPR015422">
    <property type="entry name" value="PyrdxlP-dep_Trfase_small"/>
</dbReference>
<evidence type="ECO:0000259" key="11">
    <source>
        <dbReference type="Pfam" id="PF00266"/>
    </source>
</evidence>
<dbReference type="GO" id="GO:0046872">
    <property type="term" value="F:metal ion binding"/>
    <property type="evidence" value="ECO:0007669"/>
    <property type="project" value="UniProtKB-KW"/>
</dbReference>
<feature type="binding site" description="via persulfide group" evidence="9">
    <location>
        <position position="319"/>
    </location>
    <ligand>
        <name>[2Fe-2S] cluster</name>
        <dbReference type="ChEBI" id="CHEBI:190135"/>
        <note>ligand shared with IscU</note>
    </ligand>
</feature>
<evidence type="ECO:0000313" key="12">
    <source>
        <dbReference type="EMBL" id="MDV0442313.1"/>
    </source>
</evidence>
<evidence type="ECO:0000256" key="8">
    <source>
        <dbReference type="ARBA" id="ARBA00023014"/>
    </source>
</evidence>
<comment type="function">
    <text evidence="9">Master enzyme that delivers sulfur to a number of partners involved in Fe-S cluster assembly, tRNA modification or cofactor biosynthesis. Catalyzes the removal of elemental sulfur atoms from cysteine to produce alanine. Functions as a sulfur delivery protein for Fe-S cluster synthesis onto IscU, an Fe-S scaffold assembly protein, as well as other S acceptor proteins.</text>
</comment>
<accession>A0AAE4MEJ7</accession>
<feature type="binding site" evidence="9">
    <location>
        <position position="174"/>
    </location>
    <ligand>
        <name>pyridoxal 5'-phosphate</name>
        <dbReference type="ChEBI" id="CHEBI:597326"/>
    </ligand>
</feature>
<dbReference type="InterPro" id="IPR015424">
    <property type="entry name" value="PyrdxlP-dep_Trfase"/>
</dbReference>
<evidence type="ECO:0000256" key="6">
    <source>
        <dbReference type="ARBA" id="ARBA00022898"/>
    </source>
</evidence>